<reference evidence="4" key="1">
    <citation type="journal article" date="2019" name="Int. J. Syst. Evol. Microbiol.">
        <title>The Global Catalogue of Microorganisms (GCM) 10K type strain sequencing project: providing services to taxonomists for standard genome sequencing and annotation.</title>
        <authorList>
            <consortium name="The Broad Institute Genomics Platform"/>
            <consortium name="The Broad Institute Genome Sequencing Center for Infectious Disease"/>
            <person name="Wu L."/>
            <person name="Ma J."/>
        </authorList>
    </citation>
    <scope>NUCLEOTIDE SEQUENCE [LARGE SCALE GENOMIC DNA]</scope>
    <source>
        <strain evidence="4">KCTC 42808</strain>
    </source>
</reference>
<accession>A0ABW5JXL4</accession>
<dbReference type="EMBL" id="JBHULM010000007">
    <property type="protein sequence ID" value="MFD2541496.1"/>
    <property type="molecule type" value="Genomic_DNA"/>
</dbReference>
<evidence type="ECO:0000256" key="2">
    <source>
        <dbReference type="SAM" id="SignalP"/>
    </source>
</evidence>
<dbReference type="Proteomes" id="UP001597467">
    <property type="component" value="Unassembled WGS sequence"/>
</dbReference>
<gene>
    <name evidence="3" type="ORF">ACFSSB_04130</name>
</gene>
<protein>
    <recommendedName>
        <fullName evidence="5">LPXTG-motif cell wall anchor domain-containing protein</fullName>
    </recommendedName>
</protein>
<keyword evidence="4" id="KW-1185">Reference proteome</keyword>
<evidence type="ECO:0000313" key="4">
    <source>
        <dbReference type="Proteomes" id="UP001597467"/>
    </source>
</evidence>
<sequence>MKTPSLLIATLCLFLNYGFAHDANKAFFKIEQKEDVVVVEAEFPWSIRSSLLIAFPDLELSRKQEDYDVALFDYLNNHLIITNGLERLPLLSVNKTVSQGHSHQANYILTFKGASFNKITNSIMCNLTREQTNYHELLLQTKSVEYITTNTATSFEIHLEEKNNKKALSFYYLVGIIALLLGFVWFYFTRKKASMHTSAS</sequence>
<evidence type="ECO:0008006" key="5">
    <source>
        <dbReference type="Google" id="ProtNLM"/>
    </source>
</evidence>
<keyword evidence="1" id="KW-1133">Transmembrane helix</keyword>
<feature type="transmembrane region" description="Helical" evidence="1">
    <location>
        <begin position="170"/>
        <end position="188"/>
    </location>
</feature>
<keyword evidence="2" id="KW-0732">Signal</keyword>
<comment type="caution">
    <text evidence="3">The sequence shown here is derived from an EMBL/GenBank/DDBJ whole genome shotgun (WGS) entry which is preliminary data.</text>
</comment>
<proteinExistence type="predicted"/>
<feature type="signal peptide" evidence="2">
    <location>
        <begin position="1"/>
        <end position="22"/>
    </location>
</feature>
<evidence type="ECO:0000256" key="1">
    <source>
        <dbReference type="SAM" id="Phobius"/>
    </source>
</evidence>
<feature type="chain" id="PRO_5045340275" description="LPXTG-motif cell wall anchor domain-containing protein" evidence="2">
    <location>
        <begin position="23"/>
        <end position="200"/>
    </location>
</feature>
<evidence type="ECO:0000313" key="3">
    <source>
        <dbReference type="EMBL" id="MFD2541496.1"/>
    </source>
</evidence>
<keyword evidence="1" id="KW-0472">Membrane</keyword>
<name>A0ABW5JXL4_9FLAO</name>
<keyword evidence="1" id="KW-0812">Transmembrane</keyword>
<dbReference type="RefSeq" id="WP_379901263.1">
    <property type="nucleotide sequence ID" value="NZ_JBHULM010000007.1"/>
</dbReference>
<organism evidence="3 4">
    <name type="scientific">Lacinutrix gracilariae</name>
    <dbReference type="NCBI Taxonomy" id="1747198"/>
    <lineage>
        <taxon>Bacteria</taxon>
        <taxon>Pseudomonadati</taxon>
        <taxon>Bacteroidota</taxon>
        <taxon>Flavobacteriia</taxon>
        <taxon>Flavobacteriales</taxon>
        <taxon>Flavobacteriaceae</taxon>
        <taxon>Lacinutrix</taxon>
    </lineage>
</organism>